<evidence type="ECO:0000256" key="1">
    <source>
        <dbReference type="SAM" id="SignalP"/>
    </source>
</evidence>
<evidence type="ECO:0000313" key="2">
    <source>
        <dbReference type="EMBL" id="RLQ23484.1"/>
    </source>
</evidence>
<dbReference type="InterPro" id="IPR007446">
    <property type="entry name" value="PilP"/>
</dbReference>
<comment type="caution">
    <text evidence="2">The sequence shown here is derived from an EMBL/GenBank/DDBJ whole genome shotgun (WGS) entry which is preliminary data.</text>
</comment>
<dbReference type="Gene3D" id="2.30.30.830">
    <property type="match status" value="1"/>
</dbReference>
<accession>A0A3L7E1Y4</accession>
<keyword evidence="1" id="KW-0732">Signal</keyword>
<proteinExistence type="predicted"/>
<dbReference type="AlphaFoldDB" id="A0A3L7E1Y4"/>
<dbReference type="OrthoDB" id="5296580at2"/>
<reference evidence="2 3" key="1">
    <citation type="submission" date="2018-07" db="EMBL/GenBank/DDBJ databases">
        <title>Halioglobus sp. genome submission.</title>
        <authorList>
            <person name="Ye M.-Q."/>
            <person name="Du Z.-J."/>
        </authorList>
    </citation>
    <scope>NUCLEOTIDE SEQUENCE [LARGE SCALE GENOMIC DNA]</scope>
    <source>
        <strain evidence="2 3">U0301</strain>
    </source>
</reference>
<gene>
    <name evidence="2" type="ORF">DWB85_02735</name>
</gene>
<dbReference type="EMBL" id="QRAN01000002">
    <property type="protein sequence ID" value="RLQ23484.1"/>
    <property type="molecule type" value="Genomic_DNA"/>
</dbReference>
<dbReference type="PROSITE" id="PS51257">
    <property type="entry name" value="PROKAR_LIPOPROTEIN"/>
    <property type="match status" value="1"/>
</dbReference>
<evidence type="ECO:0000313" key="3">
    <source>
        <dbReference type="Proteomes" id="UP000265509"/>
    </source>
</evidence>
<feature type="signal peptide" evidence="1">
    <location>
        <begin position="1"/>
        <end position="21"/>
    </location>
</feature>
<protein>
    <submittedName>
        <fullName evidence="2">Pilus assembly protein PilP</fullName>
    </submittedName>
</protein>
<dbReference type="Proteomes" id="UP000265509">
    <property type="component" value="Unassembled WGS sequence"/>
</dbReference>
<dbReference type="RefSeq" id="WP_117952662.1">
    <property type="nucleotide sequence ID" value="NZ_QRAN01000002.1"/>
</dbReference>
<dbReference type="PIRSF" id="PIRSF016481">
    <property type="entry name" value="Pilus_assembly_PilP"/>
    <property type="match status" value="1"/>
</dbReference>
<dbReference type="Pfam" id="PF04351">
    <property type="entry name" value="PilP"/>
    <property type="match status" value="1"/>
</dbReference>
<sequence length="178" mass="19573">MSMKRLSHIAALLTLPLALVACGSRDFADLDAFMAEKLARPGGIIAPIPTFKAYEAFAYSATTLRSPFERPIEVRDIAQLQAVSAIKPDENRAKEFLEQFTFDSLVMVGTLDRGDNSWTLIRDPQGGVHRVSVGNYLGRHHGKIVETAETYVAVVEIVSDGSEDGWVERPRTIKLSGL</sequence>
<feature type="chain" id="PRO_5018167052" evidence="1">
    <location>
        <begin position="22"/>
        <end position="178"/>
    </location>
</feature>
<name>A0A3L7E1Y4_9GAMM</name>
<keyword evidence="3" id="KW-1185">Reference proteome</keyword>
<organism evidence="2 3">
    <name type="scientific">Seongchinamella sediminis</name>
    <dbReference type="NCBI Taxonomy" id="2283635"/>
    <lineage>
        <taxon>Bacteria</taxon>
        <taxon>Pseudomonadati</taxon>
        <taxon>Pseudomonadota</taxon>
        <taxon>Gammaproteobacteria</taxon>
        <taxon>Cellvibrionales</taxon>
        <taxon>Halieaceae</taxon>
        <taxon>Seongchinamella</taxon>
    </lineage>
</organism>